<keyword evidence="3" id="KW-0413">Isomerase</keyword>
<sequence>MTSAQNQPSPLVVVERVDEGRVVVVGLNRPHARNAVDRPTAEALTRALREELEADPRAKVGVLHGIGGTFCAGADLKAISPGESEEEAGGGDQREGSSRRNRLLPHGDGPMGPTRLLLSKPVIAAISGYAVAGGLELACWCDLRVVEEDATFGVFCRRWGVPLIDGCQAKQAAIELARSLAAFPELCLRCDRMSAYEQWDLSLEEALRNEFRKSLPALEREMRAGAARFAAG</sequence>
<protein>
    <submittedName>
        <fullName evidence="3">EnoylCoA hydratase/isomerase</fullName>
    </submittedName>
</protein>
<dbReference type="RefSeq" id="XP_004333637.1">
    <property type="nucleotide sequence ID" value="XM_004333589.1"/>
</dbReference>
<dbReference type="Gene3D" id="3.90.226.10">
    <property type="entry name" value="2-enoyl-CoA Hydratase, Chain A, domain 1"/>
    <property type="match status" value="1"/>
</dbReference>
<comment type="similarity">
    <text evidence="1">Belongs to the enoyl-CoA hydratase/isomerase family.</text>
</comment>
<dbReference type="STRING" id="1257118.L8GFL3"/>
<dbReference type="KEGG" id="acan:ACA1_259480"/>
<keyword evidence="4" id="KW-1185">Reference proteome</keyword>
<dbReference type="OrthoDB" id="2018133at2759"/>
<reference evidence="3 4" key="1">
    <citation type="journal article" date="2013" name="Genome Biol.">
        <title>Genome of Acanthamoeba castellanii highlights extensive lateral gene transfer and early evolution of tyrosine kinase signaling.</title>
        <authorList>
            <person name="Clarke M."/>
            <person name="Lohan A.J."/>
            <person name="Liu B."/>
            <person name="Lagkouvardos I."/>
            <person name="Roy S."/>
            <person name="Zafar N."/>
            <person name="Bertelli C."/>
            <person name="Schilde C."/>
            <person name="Kianianmomeni A."/>
            <person name="Burglin T.R."/>
            <person name="Frech C."/>
            <person name="Turcotte B."/>
            <person name="Kopec K.O."/>
            <person name="Synnott J.M."/>
            <person name="Choo C."/>
            <person name="Paponov I."/>
            <person name="Finkler A."/>
            <person name="Soon Heng Tan C."/>
            <person name="Hutchins A.P."/>
            <person name="Weinmeier T."/>
            <person name="Rattei T."/>
            <person name="Chu J.S."/>
            <person name="Gimenez G."/>
            <person name="Irimia M."/>
            <person name="Rigden D.J."/>
            <person name="Fitzpatrick D.A."/>
            <person name="Lorenzo-Morales J."/>
            <person name="Bateman A."/>
            <person name="Chiu C.H."/>
            <person name="Tang P."/>
            <person name="Hegemann P."/>
            <person name="Fromm H."/>
            <person name="Raoult D."/>
            <person name="Greub G."/>
            <person name="Miranda-Saavedra D."/>
            <person name="Chen N."/>
            <person name="Nash P."/>
            <person name="Ginger M.L."/>
            <person name="Horn M."/>
            <person name="Schaap P."/>
            <person name="Caler L."/>
            <person name="Loftus B."/>
        </authorList>
    </citation>
    <scope>NUCLEOTIDE SEQUENCE [LARGE SCALE GENOMIC DNA]</scope>
    <source>
        <strain evidence="3 4">Neff</strain>
    </source>
</reference>
<organism evidence="3 4">
    <name type="scientific">Acanthamoeba castellanii (strain ATCC 30010 / Neff)</name>
    <dbReference type="NCBI Taxonomy" id="1257118"/>
    <lineage>
        <taxon>Eukaryota</taxon>
        <taxon>Amoebozoa</taxon>
        <taxon>Discosea</taxon>
        <taxon>Longamoebia</taxon>
        <taxon>Centramoebida</taxon>
        <taxon>Acanthamoebidae</taxon>
        <taxon>Acanthamoeba</taxon>
    </lineage>
</organism>
<evidence type="ECO:0000256" key="1">
    <source>
        <dbReference type="ARBA" id="ARBA00005254"/>
    </source>
</evidence>
<dbReference type="PANTHER" id="PTHR43802:SF1">
    <property type="entry name" value="IP11341P-RELATED"/>
    <property type="match status" value="1"/>
</dbReference>
<dbReference type="CDD" id="cd06558">
    <property type="entry name" value="crotonase-like"/>
    <property type="match status" value="1"/>
</dbReference>
<dbReference type="GO" id="GO:0016853">
    <property type="term" value="F:isomerase activity"/>
    <property type="evidence" value="ECO:0007669"/>
    <property type="project" value="UniProtKB-KW"/>
</dbReference>
<proteinExistence type="inferred from homology"/>
<dbReference type="VEuPathDB" id="AmoebaDB:ACA1_259480"/>
<dbReference type="Gene3D" id="1.10.287.2460">
    <property type="match status" value="1"/>
</dbReference>
<evidence type="ECO:0000313" key="4">
    <source>
        <dbReference type="Proteomes" id="UP000011083"/>
    </source>
</evidence>
<gene>
    <name evidence="3" type="ORF">ACA1_259480</name>
</gene>
<name>L8GFL3_ACACF</name>
<evidence type="ECO:0000313" key="3">
    <source>
        <dbReference type="EMBL" id="ELR11624.1"/>
    </source>
</evidence>
<dbReference type="InterPro" id="IPR029045">
    <property type="entry name" value="ClpP/crotonase-like_dom_sf"/>
</dbReference>
<dbReference type="GeneID" id="14912194"/>
<dbReference type="InterPro" id="IPR001753">
    <property type="entry name" value="Enoyl-CoA_hydra/iso"/>
</dbReference>
<dbReference type="SUPFAM" id="SSF52096">
    <property type="entry name" value="ClpP/crotonase"/>
    <property type="match status" value="1"/>
</dbReference>
<dbReference type="EMBL" id="KB008148">
    <property type="protein sequence ID" value="ELR11624.1"/>
    <property type="molecule type" value="Genomic_DNA"/>
</dbReference>
<accession>L8GFL3</accession>
<dbReference type="Pfam" id="PF00378">
    <property type="entry name" value="ECH_1"/>
    <property type="match status" value="1"/>
</dbReference>
<dbReference type="Proteomes" id="UP000011083">
    <property type="component" value="Unassembled WGS sequence"/>
</dbReference>
<dbReference type="AlphaFoldDB" id="L8GFL3"/>
<dbReference type="PANTHER" id="PTHR43802">
    <property type="entry name" value="ENOYL-COA HYDRATASE"/>
    <property type="match status" value="1"/>
</dbReference>
<evidence type="ECO:0000256" key="2">
    <source>
        <dbReference type="SAM" id="MobiDB-lite"/>
    </source>
</evidence>
<feature type="region of interest" description="Disordered" evidence="2">
    <location>
        <begin position="81"/>
        <end position="112"/>
    </location>
</feature>